<name>A0A4C1VH89_EUMVA</name>
<feature type="compositionally biased region" description="Polar residues" evidence="1">
    <location>
        <begin position="105"/>
        <end position="118"/>
    </location>
</feature>
<dbReference type="Proteomes" id="UP000299102">
    <property type="component" value="Unassembled WGS sequence"/>
</dbReference>
<organism evidence="2 3">
    <name type="scientific">Eumeta variegata</name>
    <name type="common">Bagworm moth</name>
    <name type="synonym">Eumeta japonica</name>
    <dbReference type="NCBI Taxonomy" id="151549"/>
    <lineage>
        <taxon>Eukaryota</taxon>
        <taxon>Metazoa</taxon>
        <taxon>Ecdysozoa</taxon>
        <taxon>Arthropoda</taxon>
        <taxon>Hexapoda</taxon>
        <taxon>Insecta</taxon>
        <taxon>Pterygota</taxon>
        <taxon>Neoptera</taxon>
        <taxon>Endopterygota</taxon>
        <taxon>Lepidoptera</taxon>
        <taxon>Glossata</taxon>
        <taxon>Ditrysia</taxon>
        <taxon>Tineoidea</taxon>
        <taxon>Psychidae</taxon>
        <taxon>Oiketicinae</taxon>
        <taxon>Eumeta</taxon>
    </lineage>
</organism>
<accession>A0A4C1VH89</accession>
<dbReference type="AlphaFoldDB" id="A0A4C1VH89"/>
<dbReference type="EMBL" id="BGZK01000349">
    <property type="protein sequence ID" value="GBP38478.1"/>
    <property type="molecule type" value="Genomic_DNA"/>
</dbReference>
<evidence type="ECO:0000313" key="2">
    <source>
        <dbReference type="EMBL" id="GBP38478.1"/>
    </source>
</evidence>
<sequence>MYARRRRCAVPERVRRHPRSIPTSLYINSAYPSGCDATQFIIDSVQPAAEASRHGAVSNDVKITLHTTSPVRDIHGLGIDVDLTSRPPPRMTRADGARGRAGVRESTSSSRRNLNAAA</sequence>
<evidence type="ECO:0000313" key="3">
    <source>
        <dbReference type="Proteomes" id="UP000299102"/>
    </source>
</evidence>
<protein>
    <submittedName>
        <fullName evidence="2">Uncharacterized protein</fullName>
    </submittedName>
</protein>
<comment type="caution">
    <text evidence="2">The sequence shown here is derived from an EMBL/GenBank/DDBJ whole genome shotgun (WGS) entry which is preliminary data.</text>
</comment>
<keyword evidence="3" id="KW-1185">Reference proteome</keyword>
<proteinExistence type="predicted"/>
<feature type="region of interest" description="Disordered" evidence="1">
    <location>
        <begin position="79"/>
        <end position="118"/>
    </location>
</feature>
<gene>
    <name evidence="2" type="ORF">EVAR_23685_1</name>
</gene>
<evidence type="ECO:0000256" key="1">
    <source>
        <dbReference type="SAM" id="MobiDB-lite"/>
    </source>
</evidence>
<reference evidence="2 3" key="1">
    <citation type="journal article" date="2019" name="Commun. Biol.">
        <title>The bagworm genome reveals a unique fibroin gene that provides high tensile strength.</title>
        <authorList>
            <person name="Kono N."/>
            <person name="Nakamura H."/>
            <person name="Ohtoshi R."/>
            <person name="Tomita M."/>
            <person name="Numata K."/>
            <person name="Arakawa K."/>
        </authorList>
    </citation>
    <scope>NUCLEOTIDE SEQUENCE [LARGE SCALE GENOMIC DNA]</scope>
</reference>